<comment type="catalytic activity">
    <reaction evidence="11">
        <text>14-hydroxy-(4Z,7Z,10Z,12E,16Z,19Z)-docosahexaenoate + NAD(+) = 14-oxo-(4Z,7Z,10Z,12E,16Z,19Z)-docosahexaenoate + NADH + H(+)</text>
        <dbReference type="Rhea" id="RHEA:48952"/>
        <dbReference type="ChEBI" id="CHEBI:15378"/>
        <dbReference type="ChEBI" id="CHEBI:57540"/>
        <dbReference type="ChEBI" id="CHEBI:57945"/>
        <dbReference type="ChEBI" id="CHEBI:90866"/>
        <dbReference type="ChEBI" id="CHEBI:90867"/>
    </reaction>
    <physiologicalReaction direction="left-to-right" evidence="11">
        <dbReference type="Rhea" id="RHEA:48953"/>
    </physiologicalReaction>
</comment>
<dbReference type="Gene3D" id="3.40.50.720">
    <property type="entry name" value="NAD(P)-binding Rossmann-like Domain"/>
    <property type="match status" value="2"/>
</dbReference>
<dbReference type="EC" id="1.1.1.232" evidence="4"/>
<proteinExistence type="inferred from homology"/>
<dbReference type="PANTHER" id="PTHR44229">
    <property type="entry name" value="15-HYDROXYPROSTAGLANDIN DEHYDROGENASE [NAD(+)]"/>
    <property type="match status" value="1"/>
</dbReference>
<evidence type="ECO:0000256" key="14">
    <source>
        <dbReference type="ARBA" id="ARBA00048170"/>
    </source>
</evidence>
<feature type="non-terminal residue" evidence="22">
    <location>
        <position position="1"/>
    </location>
</feature>
<keyword evidence="23" id="KW-1185">Reference proteome</keyword>
<dbReference type="AlphaFoldDB" id="A0A836EPA9"/>
<comment type="catalytic activity">
    <reaction evidence="21">
        <text>resolvin E1 + NAD(+) = 18-oxo-resolvin E1 + NADH + H(+)</text>
        <dbReference type="Rhea" id="RHEA:49244"/>
        <dbReference type="ChEBI" id="CHEBI:15378"/>
        <dbReference type="ChEBI" id="CHEBI:57540"/>
        <dbReference type="ChEBI" id="CHEBI:57945"/>
        <dbReference type="ChEBI" id="CHEBI:91000"/>
        <dbReference type="ChEBI" id="CHEBI:91001"/>
    </reaction>
    <physiologicalReaction direction="left-to-right" evidence="21">
        <dbReference type="Rhea" id="RHEA:49245"/>
    </physiologicalReaction>
</comment>
<dbReference type="Proteomes" id="UP000668214">
    <property type="component" value="Unassembled WGS sequence"/>
</dbReference>
<evidence type="ECO:0000256" key="5">
    <source>
        <dbReference type="ARBA" id="ARBA00040276"/>
    </source>
</evidence>
<dbReference type="PANTHER" id="PTHR44229:SF4">
    <property type="entry name" value="15-HYDROXYPROSTAGLANDIN DEHYDROGENASE [NAD(+)]"/>
    <property type="match status" value="1"/>
</dbReference>
<reference evidence="22" key="1">
    <citation type="submission" date="2020-02" db="EMBL/GenBank/DDBJ databases">
        <title>Relaxed selection underlies rapid genomic changes in the transitions from sociality to social parasitism in ants.</title>
        <authorList>
            <person name="Bi X."/>
        </authorList>
    </citation>
    <scope>NUCLEOTIDE SEQUENCE</scope>
    <source>
        <strain evidence="22">BGI-DK2014c</strain>
        <tissue evidence="22">Whole body</tissue>
    </source>
</reference>
<dbReference type="FunFam" id="3.40.50.720:FF:000149">
    <property type="entry name" value="15-hydroxyprostaglandin dehydrogenase [NAD(+)]"/>
    <property type="match status" value="2"/>
</dbReference>
<evidence type="ECO:0000256" key="16">
    <source>
        <dbReference type="ARBA" id="ARBA00048535"/>
    </source>
</evidence>
<dbReference type="GO" id="GO:0005737">
    <property type="term" value="C:cytoplasm"/>
    <property type="evidence" value="ECO:0007669"/>
    <property type="project" value="TreeGrafter"/>
</dbReference>
<evidence type="ECO:0000256" key="21">
    <source>
        <dbReference type="ARBA" id="ARBA00049188"/>
    </source>
</evidence>
<evidence type="ECO:0000256" key="15">
    <source>
        <dbReference type="ARBA" id="ARBA00048393"/>
    </source>
</evidence>
<evidence type="ECO:0000256" key="9">
    <source>
        <dbReference type="ARBA" id="ARBA00047325"/>
    </source>
</evidence>
<comment type="catalytic activity">
    <reaction evidence="16">
        <text>lipoxin A4 + NAD(+) = 15-oxo-(5S,6R)-dihydroxy-(7E,9E,11Z,13E)-eicosatetraenoate + NADH + H(+)</text>
        <dbReference type="Rhea" id="RHEA:41572"/>
        <dbReference type="ChEBI" id="CHEBI:15378"/>
        <dbReference type="ChEBI" id="CHEBI:57540"/>
        <dbReference type="ChEBI" id="CHEBI:57945"/>
        <dbReference type="ChEBI" id="CHEBI:67026"/>
        <dbReference type="ChEBI" id="CHEBI:78311"/>
    </reaction>
    <physiologicalReaction direction="left-to-right" evidence="16">
        <dbReference type="Rhea" id="RHEA:41573"/>
    </physiologicalReaction>
</comment>
<dbReference type="Pfam" id="PF00106">
    <property type="entry name" value="adh_short"/>
    <property type="match status" value="2"/>
</dbReference>
<evidence type="ECO:0000313" key="23">
    <source>
        <dbReference type="Proteomes" id="UP000668214"/>
    </source>
</evidence>
<comment type="function">
    <text evidence="8">Catalyzes the NAD-dependent dehydrogenation (oxidation) of a broad array of hydroxylated polyunsaturated fatty acids (mainly eicosanoids and docosanoids, including prostaglandins, lipoxins and resolvins), yielding their corresponding keto (oxo) metabolites. Decreases the levels of the pro-proliferative prostaglandins such as prostaglandin E2 (whose activity is increased in cancer because of an increase in the expression of cyclooxygenase 2) and generates oxo-fatty acid products that can profoundly influence cell function by abrogating pro-inflammatory cytokine expression. Converts resolvins E1, D1 and D2 to their oxo products, which represents a mode of resolvin inactivation. Resolvin E1 plays important roles during the resolution phase of acute inflammation, while resolvins D1 and D2 have a unique role in obesity-induced adipose inflammation.</text>
</comment>
<dbReference type="InterPro" id="IPR002347">
    <property type="entry name" value="SDR_fam"/>
</dbReference>
<comment type="catalytic activity">
    <reaction evidence="13">
        <text>(11R)-hydroxy-(5Z,8Z,12E,14Z)-eicosatetraenoate + NAD(+) = 11-oxo-(5Z,8Z,12E,14Z)-eicosatetraenoate + NADH + H(+)</text>
        <dbReference type="Rhea" id="RHEA:48640"/>
        <dbReference type="ChEBI" id="CHEBI:15378"/>
        <dbReference type="ChEBI" id="CHEBI:57540"/>
        <dbReference type="ChEBI" id="CHEBI:57945"/>
        <dbReference type="ChEBI" id="CHEBI:78836"/>
        <dbReference type="ChEBI" id="CHEBI:90697"/>
    </reaction>
    <physiologicalReaction direction="left-to-right" evidence="13">
        <dbReference type="Rhea" id="RHEA:48641"/>
    </physiologicalReaction>
</comment>
<evidence type="ECO:0000256" key="10">
    <source>
        <dbReference type="ARBA" id="ARBA00047672"/>
    </source>
</evidence>
<evidence type="ECO:0000256" key="19">
    <source>
        <dbReference type="ARBA" id="ARBA00048921"/>
    </source>
</evidence>
<evidence type="ECO:0000256" key="4">
    <source>
        <dbReference type="ARBA" id="ARBA00039060"/>
    </source>
</evidence>
<dbReference type="EMBL" id="JAANIA010001745">
    <property type="protein sequence ID" value="KAG5319391.1"/>
    <property type="molecule type" value="Genomic_DNA"/>
</dbReference>
<evidence type="ECO:0000256" key="8">
    <source>
        <dbReference type="ARBA" id="ARBA00045705"/>
    </source>
</evidence>
<dbReference type="GO" id="GO:0016404">
    <property type="term" value="F:15-hydroxyprostaglandin dehydrogenase (NAD+) activity"/>
    <property type="evidence" value="ECO:0007669"/>
    <property type="project" value="UniProtKB-EC"/>
</dbReference>
<evidence type="ECO:0000313" key="22">
    <source>
        <dbReference type="EMBL" id="KAG5319391.1"/>
    </source>
</evidence>
<comment type="catalytic activity">
    <reaction evidence="17">
        <text>prostaglandin A1 + NAD(+) = 15-oxo-prostaglandin A1 + NADH + H(+)</text>
        <dbReference type="Rhea" id="RHEA:41263"/>
        <dbReference type="ChEBI" id="CHEBI:15378"/>
        <dbReference type="ChEBI" id="CHEBI:57398"/>
        <dbReference type="ChEBI" id="CHEBI:57540"/>
        <dbReference type="ChEBI" id="CHEBI:57945"/>
        <dbReference type="ChEBI" id="CHEBI:85072"/>
    </reaction>
    <physiologicalReaction direction="left-to-right" evidence="17">
        <dbReference type="Rhea" id="RHEA:41264"/>
    </physiologicalReaction>
</comment>
<comment type="catalytic activity">
    <reaction evidence="19">
        <text>resolvin D2 + NAD(+) = 16-oxoresolvin D2 + NADH + H(+)</text>
        <dbReference type="Rhea" id="RHEA:53588"/>
        <dbReference type="ChEBI" id="CHEBI:15378"/>
        <dbReference type="ChEBI" id="CHEBI:57540"/>
        <dbReference type="ChEBI" id="CHEBI:57945"/>
        <dbReference type="ChEBI" id="CHEBI:133367"/>
        <dbReference type="ChEBI" id="CHEBI:137498"/>
    </reaction>
    <physiologicalReaction direction="left-to-right" evidence="19">
        <dbReference type="Rhea" id="RHEA:53589"/>
    </physiologicalReaction>
</comment>
<comment type="catalytic activity">
    <reaction evidence="18">
        <text>prostaglandin E2 + NAD(+) = 15-oxoprostaglandin E2 + NADH + H(+)</text>
        <dbReference type="Rhea" id="RHEA:11876"/>
        <dbReference type="ChEBI" id="CHEBI:15378"/>
        <dbReference type="ChEBI" id="CHEBI:57400"/>
        <dbReference type="ChEBI" id="CHEBI:57540"/>
        <dbReference type="ChEBI" id="CHEBI:57945"/>
        <dbReference type="ChEBI" id="CHEBI:606564"/>
        <dbReference type="EC" id="1.1.1.141"/>
    </reaction>
    <physiologicalReaction direction="left-to-right" evidence="18">
        <dbReference type="Rhea" id="RHEA:11877"/>
    </physiologicalReaction>
</comment>
<gene>
    <name evidence="22" type="primary">Hpgd_4</name>
    <name evidence="22" type="ORF">G6Z78_0009034</name>
</gene>
<accession>A0A836EPA9</accession>
<evidence type="ECO:0000256" key="17">
    <source>
        <dbReference type="ARBA" id="ARBA00048611"/>
    </source>
</evidence>
<sequence length="667" mass="74236">MYDIKNKTVMITGAAAGLGYKYAEILLRNGAKNVAVVDLPTSNGQNAVATLENEFGKSRAIFAVCDVTKADDFEKTFKKIVDTFKGLDILINNAGIFNDNYWEKMIDLNVKAVIRGSMLAFDYMGKHKGGKGGLIVNVASVAGLDPVSLMPMYCASKYAVLGFSQSLANLYNKTGVRVVIMCPGVTGTALVENFRDKIYDSIRAVLGSDIPDIEKILKQTTDHVAFAMLDLIQKGKNGAAWEYKANERADTLLTSYFLTPYPLRLIFKSIQIKLHTKFEQLNKNTHRKNTTNNLITYFTDKLPSLLHSNVVYKINCQNCDASYVDKTERLLKTRINKYRNHVNRNTIQHSVITEHKIEHNHGFDWKDISILGERFLYKDSVYCDSLKNYTSINAKQRLQQINIMYDIKNKTVMITGAAAGLGYKYAEILLRNGVKSVAVVDLPTSNGQNAVATLENKFGKGCAIFVACDVTKADDFEKIFKKIIDTFKGLDILINNAGIFNDIYWEKTIDVNVKAVIRGSMLAFDYMGKHKGGKGGLIVNVASVVGLEPNPYLAMYCASKYAIVGFSRSLANIYNKTEVRVVIMCPGVTGTALVEDFRDRINDSIRAALGSDIPELEKMPNQTTDHVALAMLNLIQKGKNGAAWVVKDNESPCTMDFPPYFERLLPI</sequence>
<dbReference type="EC" id="1.1.1.141" evidence="3"/>
<name>A0A836EPA9_9HYME</name>
<dbReference type="PRINTS" id="PR01167">
    <property type="entry name" value="INSADHFAMILY"/>
</dbReference>
<evidence type="ECO:0000256" key="12">
    <source>
        <dbReference type="ARBA" id="ARBA00048140"/>
    </source>
</evidence>
<comment type="catalytic activity">
    <reaction evidence="14">
        <text>resolvin D1 + NAD(+) = 17-oxoresolvin D1 + NADH + H(+)</text>
        <dbReference type="Rhea" id="RHEA:50128"/>
        <dbReference type="ChEBI" id="CHEBI:15378"/>
        <dbReference type="ChEBI" id="CHEBI:57540"/>
        <dbReference type="ChEBI" id="CHEBI:57945"/>
        <dbReference type="ChEBI" id="CHEBI:132079"/>
        <dbReference type="ChEBI" id="CHEBI:132081"/>
    </reaction>
    <physiologicalReaction direction="left-to-right" evidence="14">
        <dbReference type="Rhea" id="RHEA:50129"/>
    </physiologicalReaction>
</comment>
<comment type="catalytic activity">
    <reaction evidence="9">
        <text>prostaglandin E1 + NAD(+) = 15-oxoprostaglandin E1 + NADH + H(+)</text>
        <dbReference type="Rhea" id="RHEA:16477"/>
        <dbReference type="ChEBI" id="CHEBI:15378"/>
        <dbReference type="ChEBI" id="CHEBI:57397"/>
        <dbReference type="ChEBI" id="CHEBI:57401"/>
        <dbReference type="ChEBI" id="CHEBI:57540"/>
        <dbReference type="ChEBI" id="CHEBI:57945"/>
    </reaction>
    <physiologicalReaction direction="left-to-right" evidence="9">
        <dbReference type="Rhea" id="RHEA:16478"/>
    </physiologicalReaction>
</comment>
<feature type="non-terminal residue" evidence="22">
    <location>
        <position position="667"/>
    </location>
</feature>
<comment type="catalytic activity">
    <reaction evidence="10">
        <text>resolvin D1 + NAD(+) = 8-oxoresolvin D1 + NADH + H(+)</text>
        <dbReference type="Rhea" id="RHEA:50124"/>
        <dbReference type="ChEBI" id="CHEBI:15378"/>
        <dbReference type="ChEBI" id="CHEBI:57540"/>
        <dbReference type="ChEBI" id="CHEBI:57945"/>
        <dbReference type="ChEBI" id="CHEBI:132079"/>
        <dbReference type="ChEBI" id="CHEBI:132080"/>
    </reaction>
    <physiologicalReaction direction="left-to-right" evidence="10">
        <dbReference type="Rhea" id="RHEA:50125"/>
    </physiologicalReaction>
</comment>
<evidence type="ECO:0000256" key="13">
    <source>
        <dbReference type="ARBA" id="ARBA00048144"/>
    </source>
</evidence>
<evidence type="ECO:0000256" key="1">
    <source>
        <dbReference type="ARBA" id="ARBA00006484"/>
    </source>
</evidence>
<evidence type="ECO:0000256" key="2">
    <source>
        <dbReference type="ARBA" id="ARBA00023002"/>
    </source>
</evidence>
<dbReference type="GO" id="GO:0047034">
    <property type="term" value="F:15-hydroxyicosatetraenoate dehydrogenase activity"/>
    <property type="evidence" value="ECO:0007669"/>
    <property type="project" value="UniProtKB-EC"/>
</dbReference>
<dbReference type="PROSITE" id="PS00061">
    <property type="entry name" value="ADH_SHORT"/>
    <property type="match status" value="2"/>
</dbReference>
<evidence type="ECO:0000256" key="18">
    <source>
        <dbReference type="ARBA" id="ARBA00048739"/>
    </source>
</evidence>
<evidence type="ECO:0000256" key="7">
    <source>
        <dbReference type="ARBA" id="ARBA00042026"/>
    </source>
</evidence>
<protein>
    <recommendedName>
        <fullName evidence="5">15-hydroxyprostaglandin dehydrogenase [NAD(+)]</fullName>
        <ecNumber evidence="3">1.1.1.141</ecNumber>
        <ecNumber evidence="4">1.1.1.232</ecNumber>
    </recommendedName>
    <alternativeName>
        <fullName evidence="7">Eicosanoid/docosanoid dehydrogenase [NAD(+)]</fullName>
    </alternativeName>
    <alternativeName>
        <fullName evidence="6">Prostaglandin dehydrogenase 1</fullName>
    </alternativeName>
</protein>
<dbReference type="SUPFAM" id="SSF51735">
    <property type="entry name" value="NAD(P)-binding Rossmann-fold domains"/>
    <property type="match status" value="2"/>
</dbReference>
<keyword evidence="2" id="KW-0560">Oxidoreductase</keyword>
<organism evidence="22 23">
    <name type="scientific">Pseudoatta argentina</name>
    <dbReference type="NCBI Taxonomy" id="621737"/>
    <lineage>
        <taxon>Eukaryota</taxon>
        <taxon>Metazoa</taxon>
        <taxon>Ecdysozoa</taxon>
        <taxon>Arthropoda</taxon>
        <taxon>Hexapoda</taxon>
        <taxon>Insecta</taxon>
        <taxon>Pterygota</taxon>
        <taxon>Neoptera</taxon>
        <taxon>Endopterygota</taxon>
        <taxon>Hymenoptera</taxon>
        <taxon>Apocrita</taxon>
        <taxon>Aculeata</taxon>
        <taxon>Formicoidea</taxon>
        <taxon>Formicidae</taxon>
        <taxon>Myrmicinae</taxon>
        <taxon>Pseudoatta</taxon>
    </lineage>
</organism>
<evidence type="ECO:0000256" key="6">
    <source>
        <dbReference type="ARBA" id="ARBA00041812"/>
    </source>
</evidence>
<dbReference type="PRINTS" id="PR00080">
    <property type="entry name" value="SDRFAMILY"/>
</dbReference>
<dbReference type="InterPro" id="IPR036291">
    <property type="entry name" value="NAD(P)-bd_dom_sf"/>
</dbReference>
<dbReference type="InterPro" id="IPR020904">
    <property type="entry name" value="Sc_DH/Rdtase_CS"/>
</dbReference>
<comment type="catalytic activity">
    <reaction evidence="15">
        <text>resolvin D2 + NAD(+) = 7-oxoresolvin D2 + NADH + H(+)</text>
        <dbReference type="Rhea" id="RHEA:53584"/>
        <dbReference type="ChEBI" id="CHEBI:15378"/>
        <dbReference type="ChEBI" id="CHEBI:57540"/>
        <dbReference type="ChEBI" id="CHEBI:57945"/>
        <dbReference type="ChEBI" id="CHEBI:133367"/>
        <dbReference type="ChEBI" id="CHEBI:137497"/>
    </reaction>
    <physiologicalReaction direction="left-to-right" evidence="15">
        <dbReference type="Rhea" id="RHEA:53585"/>
    </physiologicalReaction>
</comment>
<evidence type="ECO:0000256" key="11">
    <source>
        <dbReference type="ARBA" id="ARBA00048008"/>
    </source>
</evidence>
<comment type="caution">
    <text evidence="22">The sequence shown here is derived from an EMBL/GenBank/DDBJ whole genome shotgun (WGS) entry which is preliminary data.</text>
</comment>
<comment type="catalytic activity">
    <reaction evidence="20">
        <text>(15S)-hydroxy-(5Z,8Z,11Z,13E)-eicosatetraenoate + NAD(+) = 15-oxo-(5Z,8Z,11Z,13E)-eicosatetraenoate + NADH + H(+)</text>
        <dbReference type="Rhea" id="RHEA:23260"/>
        <dbReference type="ChEBI" id="CHEBI:15378"/>
        <dbReference type="ChEBI" id="CHEBI:57409"/>
        <dbReference type="ChEBI" id="CHEBI:57410"/>
        <dbReference type="ChEBI" id="CHEBI:57540"/>
        <dbReference type="ChEBI" id="CHEBI:57945"/>
        <dbReference type="EC" id="1.1.1.232"/>
    </reaction>
    <physiologicalReaction direction="left-to-right" evidence="20">
        <dbReference type="Rhea" id="RHEA:23261"/>
    </physiologicalReaction>
</comment>
<evidence type="ECO:0000256" key="20">
    <source>
        <dbReference type="ARBA" id="ARBA00049151"/>
    </source>
</evidence>
<comment type="catalytic activity">
    <reaction evidence="12">
        <text>15-oxo-(5S,6R)-dihydroxy-(7E,9E,11Z)-eicosatrienoate + NADH + H(+) = (5S,6R,15S)-trihydroxy-(7E,9E,11Z)-eicosatrienoate + NAD(+)</text>
        <dbReference type="Rhea" id="RHEA:41596"/>
        <dbReference type="ChEBI" id="CHEBI:15378"/>
        <dbReference type="ChEBI" id="CHEBI:57540"/>
        <dbReference type="ChEBI" id="CHEBI:57945"/>
        <dbReference type="ChEBI" id="CHEBI:78325"/>
        <dbReference type="ChEBI" id="CHEBI:78329"/>
    </reaction>
    <physiologicalReaction direction="left-to-right" evidence="12">
        <dbReference type="Rhea" id="RHEA:41597"/>
    </physiologicalReaction>
</comment>
<evidence type="ECO:0000256" key="3">
    <source>
        <dbReference type="ARBA" id="ARBA00038968"/>
    </source>
</evidence>
<comment type="similarity">
    <text evidence="1">Belongs to the short-chain dehydrogenases/reductases (SDR) family.</text>
</comment>